<dbReference type="PATRIC" id="fig|43678.3.peg.393"/>
<proteinExistence type="predicted"/>
<evidence type="ECO:0000313" key="5">
    <source>
        <dbReference type="Proteomes" id="UP000093412"/>
    </source>
</evidence>
<comment type="caution">
    <text evidence="2">The sequence shown here is derived from an EMBL/GenBank/DDBJ whole genome shotgun (WGS) entry which is preliminary data.</text>
</comment>
<evidence type="ECO:0000256" key="1">
    <source>
        <dbReference type="SAM" id="MobiDB-lite"/>
    </source>
</evidence>
<dbReference type="EMBL" id="MAQA01000041">
    <property type="protein sequence ID" value="OCI30248.1"/>
    <property type="molecule type" value="Genomic_DNA"/>
</dbReference>
<name>A0A163T088_9CELL</name>
<reference evidence="2 4" key="1">
    <citation type="submission" date="2016-01" db="EMBL/GenBank/DDBJ databases">
        <title>Genome sequence of Oerskovia enterophila VJag, an agar and cellulose degrading bacterium.</title>
        <authorList>
            <person name="Poehlein A."/>
            <person name="Jag V."/>
            <person name="Bengelsdorf F."/>
            <person name="Duerre P."/>
            <person name="Daniel R."/>
        </authorList>
    </citation>
    <scope>NUCLEOTIDE SEQUENCE [LARGE SCALE GENOMIC DNA]</scope>
    <source>
        <strain evidence="2 4">VJag</strain>
    </source>
</reference>
<reference evidence="3 5" key="2">
    <citation type="submission" date="2016-06" db="EMBL/GenBank/DDBJ databases">
        <title>Genome sequence of Oerskovia enterophila DSM 43852.</title>
        <authorList>
            <person name="Poehlein A."/>
            <person name="Jag V."/>
            <person name="Bengelsdorf F.R."/>
            <person name="Daniel R."/>
            <person name="Duerre P."/>
        </authorList>
    </citation>
    <scope>NUCLEOTIDE SEQUENCE [LARGE SCALE GENOMIC DNA]</scope>
    <source>
        <strain evidence="3 5">DSM 43852</strain>
    </source>
</reference>
<evidence type="ECO:0000313" key="2">
    <source>
        <dbReference type="EMBL" id="KZM36942.1"/>
    </source>
</evidence>
<dbReference type="Proteomes" id="UP000076447">
    <property type="component" value="Unassembled WGS sequence"/>
</dbReference>
<evidence type="ECO:0000313" key="4">
    <source>
        <dbReference type="Proteomes" id="UP000076447"/>
    </source>
</evidence>
<dbReference type="STRING" id="43678.OJAG_03670"/>
<organism evidence="2 4">
    <name type="scientific">Oerskovia enterophila</name>
    <dbReference type="NCBI Taxonomy" id="43678"/>
    <lineage>
        <taxon>Bacteria</taxon>
        <taxon>Bacillati</taxon>
        <taxon>Actinomycetota</taxon>
        <taxon>Actinomycetes</taxon>
        <taxon>Micrococcales</taxon>
        <taxon>Cellulomonadaceae</taxon>
        <taxon>Oerskovia</taxon>
    </lineage>
</organism>
<dbReference type="RefSeq" id="WP_068626690.1">
    <property type="nucleotide sequence ID" value="NZ_JBIVFZ010000005.1"/>
</dbReference>
<feature type="region of interest" description="Disordered" evidence="1">
    <location>
        <begin position="1"/>
        <end position="40"/>
    </location>
</feature>
<dbReference type="EMBL" id="LRIE01000036">
    <property type="protein sequence ID" value="KZM36942.1"/>
    <property type="molecule type" value="Genomic_DNA"/>
</dbReference>
<gene>
    <name evidence="3" type="ORF">OERS_30600</name>
    <name evidence="2" type="ORF">OJAG_03670</name>
</gene>
<dbReference type="Proteomes" id="UP000093412">
    <property type="component" value="Unassembled WGS sequence"/>
</dbReference>
<sequence length="67" mass="7253">MDSSTQAQQSTSTYVPRHLAEPDAVPAGADTPVDPRSSRWDRSVSTLTRLLDELTVLDDGELAVAVR</sequence>
<accession>A0A163T088</accession>
<evidence type="ECO:0000313" key="3">
    <source>
        <dbReference type="EMBL" id="OCI30248.1"/>
    </source>
</evidence>
<dbReference type="AlphaFoldDB" id="A0A163T088"/>
<keyword evidence="5" id="KW-1185">Reference proteome</keyword>
<protein>
    <submittedName>
        <fullName evidence="2">Uncharacterized protein</fullName>
    </submittedName>
</protein>
<feature type="compositionally biased region" description="Low complexity" evidence="1">
    <location>
        <begin position="1"/>
        <end position="13"/>
    </location>
</feature>